<dbReference type="EMBL" id="CAKXAJ010021290">
    <property type="protein sequence ID" value="CAH2226423.1"/>
    <property type="molecule type" value="Genomic_DNA"/>
</dbReference>
<evidence type="ECO:0000313" key="2">
    <source>
        <dbReference type="EMBL" id="CAH2226423.1"/>
    </source>
</evidence>
<dbReference type="OrthoDB" id="6918346at2759"/>
<gene>
    <name evidence="2" type="primary">jg70</name>
    <name evidence="2" type="ORF">PAEG_LOCUS7129</name>
</gene>
<dbReference type="AlphaFoldDB" id="A0A8S4QVP7"/>
<keyword evidence="3" id="KW-1185">Reference proteome</keyword>
<feature type="compositionally biased region" description="Basic and acidic residues" evidence="1">
    <location>
        <begin position="1"/>
        <end position="14"/>
    </location>
</feature>
<proteinExistence type="predicted"/>
<organism evidence="2 3">
    <name type="scientific">Pararge aegeria aegeria</name>
    <dbReference type="NCBI Taxonomy" id="348720"/>
    <lineage>
        <taxon>Eukaryota</taxon>
        <taxon>Metazoa</taxon>
        <taxon>Ecdysozoa</taxon>
        <taxon>Arthropoda</taxon>
        <taxon>Hexapoda</taxon>
        <taxon>Insecta</taxon>
        <taxon>Pterygota</taxon>
        <taxon>Neoptera</taxon>
        <taxon>Endopterygota</taxon>
        <taxon>Lepidoptera</taxon>
        <taxon>Glossata</taxon>
        <taxon>Ditrysia</taxon>
        <taxon>Papilionoidea</taxon>
        <taxon>Nymphalidae</taxon>
        <taxon>Satyrinae</taxon>
        <taxon>Satyrini</taxon>
        <taxon>Parargina</taxon>
        <taxon>Pararge</taxon>
    </lineage>
</organism>
<accession>A0A8S4QVP7</accession>
<feature type="non-terminal residue" evidence="2">
    <location>
        <position position="1"/>
    </location>
</feature>
<sequence>NLKRSEKPETREAWDSEQQSGLENKLINKGEWTVIRNKKSVGPVSVEGSACLSVTSLKAVEPRKYFHLWNPMCNP</sequence>
<protein>
    <submittedName>
        <fullName evidence="2">Jg70 protein</fullName>
    </submittedName>
</protein>
<name>A0A8S4QVP7_9NEOP</name>
<comment type="caution">
    <text evidence="2">The sequence shown here is derived from an EMBL/GenBank/DDBJ whole genome shotgun (WGS) entry which is preliminary data.</text>
</comment>
<reference evidence="2" key="1">
    <citation type="submission" date="2022-03" db="EMBL/GenBank/DDBJ databases">
        <authorList>
            <person name="Lindestad O."/>
        </authorList>
    </citation>
    <scope>NUCLEOTIDE SEQUENCE</scope>
</reference>
<feature type="region of interest" description="Disordered" evidence="1">
    <location>
        <begin position="1"/>
        <end position="20"/>
    </location>
</feature>
<dbReference type="Proteomes" id="UP000838756">
    <property type="component" value="Unassembled WGS sequence"/>
</dbReference>
<evidence type="ECO:0000256" key="1">
    <source>
        <dbReference type="SAM" id="MobiDB-lite"/>
    </source>
</evidence>
<evidence type="ECO:0000313" key="3">
    <source>
        <dbReference type="Proteomes" id="UP000838756"/>
    </source>
</evidence>